<keyword evidence="5" id="KW-0004">4Fe-4S</keyword>
<evidence type="ECO:0000256" key="8">
    <source>
        <dbReference type="ARBA" id="ARBA00022982"/>
    </source>
</evidence>
<feature type="non-terminal residue" evidence="12">
    <location>
        <position position="1"/>
    </location>
</feature>
<evidence type="ECO:0000256" key="10">
    <source>
        <dbReference type="ARBA" id="ARBA00023014"/>
    </source>
</evidence>
<dbReference type="SUPFAM" id="SSF54862">
    <property type="entry name" value="4Fe-4S ferredoxins"/>
    <property type="match status" value="1"/>
</dbReference>
<keyword evidence="4" id="KW-0813">Transport</keyword>
<evidence type="ECO:0000256" key="6">
    <source>
        <dbReference type="ARBA" id="ARBA00022723"/>
    </source>
</evidence>
<keyword evidence="8" id="KW-0249">Electron transport</keyword>
<comment type="subcellular location">
    <subcellularLocation>
        <location evidence="3">Cell envelope</location>
    </subcellularLocation>
</comment>
<evidence type="ECO:0000259" key="11">
    <source>
        <dbReference type="PROSITE" id="PS51379"/>
    </source>
</evidence>
<dbReference type="PANTHER" id="PTHR43518:SF1">
    <property type="entry name" value="RESPIRATORY NITRATE REDUCTASE 1 BETA CHAIN"/>
    <property type="match status" value="1"/>
</dbReference>
<dbReference type="PANTHER" id="PTHR43518">
    <property type="entry name" value="NITRATE REDUCTASE BETA SUBUNIT"/>
    <property type="match status" value="1"/>
</dbReference>
<reference evidence="12" key="1">
    <citation type="submission" date="2018-05" db="EMBL/GenBank/DDBJ databases">
        <authorList>
            <person name="Lanie J.A."/>
            <person name="Ng W.-L."/>
            <person name="Kazmierczak K.M."/>
            <person name="Andrzejewski T.M."/>
            <person name="Davidsen T.M."/>
            <person name="Wayne K.J."/>
            <person name="Tettelin H."/>
            <person name="Glass J.I."/>
            <person name="Rusch D."/>
            <person name="Podicherti R."/>
            <person name="Tsui H.-C.T."/>
            <person name="Winkler M.E."/>
        </authorList>
    </citation>
    <scope>NUCLEOTIDE SEQUENCE</scope>
</reference>
<evidence type="ECO:0000256" key="2">
    <source>
        <dbReference type="ARBA" id="ARBA00001966"/>
    </source>
</evidence>
<evidence type="ECO:0000256" key="1">
    <source>
        <dbReference type="ARBA" id="ARBA00001927"/>
    </source>
</evidence>
<dbReference type="GO" id="GO:0009055">
    <property type="term" value="F:electron transfer activity"/>
    <property type="evidence" value="ECO:0007669"/>
    <property type="project" value="TreeGrafter"/>
</dbReference>
<comment type="cofactor">
    <cofactor evidence="1">
        <name>[3Fe-4S] cluster</name>
        <dbReference type="ChEBI" id="CHEBI:21137"/>
    </cofactor>
</comment>
<accession>A0A382ERN3</accession>
<feature type="domain" description="4Fe-4S ferredoxin-type" evidence="11">
    <location>
        <begin position="108"/>
        <end position="138"/>
    </location>
</feature>
<evidence type="ECO:0000256" key="3">
    <source>
        <dbReference type="ARBA" id="ARBA00004196"/>
    </source>
</evidence>
<dbReference type="AlphaFoldDB" id="A0A382ERN3"/>
<keyword evidence="7" id="KW-0677">Repeat</keyword>
<dbReference type="PROSITE" id="PS51379">
    <property type="entry name" value="4FE4S_FER_2"/>
    <property type="match status" value="1"/>
</dbReference>
<dbReference type="GO" id="GO:0030313">
    <property type="term" value="C:cell envelope"/>
    <property type="evidence" value="ECO:0007669"/>
    <property type="project" value="UniProtKB-SubCell"/>
</dbReference>
<dbReference type="Pfam" id="PF13247">
    <property type="entry name" value="Fer4_11"/>
    <property type="match status" value="1"/>
</dbReference>
<comment type="cofactor">
    <cofactor evidence="2">
        <name>[4Fe-4S] cluster</name>
        <dbReference type="ChEBI" id="CHEBI:49883"/>
    </cofactor>
</comment>
<dbReference type="EMBL" id="UINC01045567">
    <property type="protein sequence ID" value="SVB52477.1"/>
    <property type="molecule type" value="Genomic_DNA"/>
</dbReference>
<name>A0A382ERN3_9ZZZZ</name>
<dbReference type="InterPro" id="IPR017896">
    <property type="entry name" value="4Fe4S_Fe-S-bd"/>
</dbReference>
<dbReference type="GO" id="GO:0051539">
    <property type="term" value="F:4 iron, 4 sulfur cluster binding"/>
    <property type="evidence" value="ECO:0007669"/>
    <property type="project" value="UniProtKB-KW"/>
</dbReference>
<dbReference type="GO" id="GO:0009061">
    <property type="term" value="P:anaerobic respiration"/>
    <property type="evidence" value="ECO:0007669"/>
    <property type="project" value="TreeGrafter"/>
</dbReference>
<dbReference type="GO" id="GO:0046872">
    <property type="term" value="F:metal ion binding"/>
    <property type="evidence" value="ECO:0007669"/>
    <property type="project" value="UniProtKB-KW"/>
</dbReference>
<dbReference type="Gene3D" id="3.30.70.20">
    <property type="match status" value="2"/>
</dbReference>
<proteinExistence type="predicted"/>
<protein>
    <recommendedName>
        <fullName evidence="11">4Fe-4S ferredoxin-type domain-containing protein</fullName>
    </recommendedName>
</protein>
<evidence type="ECO:0000256" key="9">
    <source>
        <dbReference type="ARBA" id="ARBA00023004"/>
    </source>
</evidence>
<sequence>GGYPRHWDIKLLNMLVPGSWDGDKFAGETIFEQAPDGEKVLGHMPSDDDWAYPNMYEDTPAGSLDHGTSLPAHDPWMFYLQRTCNQCTYPGCLGNCPRQAIYKRPEDGIVLVDQERCRGYRKCVEGCPYKKAMYRPNEGVTEKCIGCFPRIENGIGSRCVVACVGKIRLQGWVSPPEKVDPSNPLDYLVHVAKVALPLYPQFGTEPNLYYIPPRWAPRPFLKQLFGPGVEDAIETYTNPDDKLFGLLRLFGVTQQIITRFEVNDEEAIGWNEAGEEIARMPFDEPIFVRDEIDVRFDVQRLNEP</sequence>
<keyword evidence="10" id="KW-0411">Iron-sulfur</keyword>
<keyword evidence="9" id="KW-0408">Iron</keyword>
<gene>
    <name evidence="12" type="ORF">METZ01_LOCUS205331</name>
</gene>
<keyword evidence="6" id="KW-0479">Metal-binding</keyword>
<evidence type="ECO:0000256" key="5">
    <source>
        <dbReference type="ARBA" id="ARBA00022485"/>
    </source>
</evidence>
<evidence type="ECO:0000256" key="4">
    <source>
        <dbReference type="ARBA" id="ARBA00022448"/>
    </source>
</evidence>
<evidence type="ECO:0000313" key="12">
    <source>
        <dbReference type="EMBL" id="SVB52477.1"/>
    </source>
</evidence>
<organism evidence="12">
    <name type="scientific">marine metagenome</name>
    <dbReference type="NCBI Taxonomy" id="408172"/>
    <lineage>
        <taxon>unclassified sequences</taxon>
        <taxon>metagenomes</taxon>
        <taxon>ecological metagenomes</taxon>
    </lineage>
</organism>
<dbReference type="GO" id="GO:0016020">
    <property type="term" value="C:membrane"/>
    <property type="evidence" value="ECO:0007669"/>
    <property type="project" value="TreeGrafter"/>
</dbReference>
<evidence type="ECO:0000256" key="7">
    <source>
        <dbReference type="ARBA" id="ARBA00022737"/>
    </source>
</evidence>